<dbReference type="Gene3D" id="1.10.600.10">
    <property type="entry name" value="Farnesyl Diphosphate Synthase"/>
    <property type="match status" value="1"/>
</dbReference>
<dbReference type="SFLD" id="SFLDG01605">
    <property type="entry name" value="Terpene_Cyclase_Like_1_N-term"/>
    <property type="match status" value="1"/>
</dbReference>
<dbReference type="PANTHER" id="PTHR31739">
    <property type="entry name" value="ENT-COPALYL DIPHOSPHATE SYNTHASE, CHLOROPLASTIC"/>
    <property type="match status" value="1"/>
</dbReference>
<dbReference type="GO" id="GO:0000287">
    <property type="term" value="F:magnesium ion binding"/>
    <property type="evidence" value="ECO:0007669"/>
    <property type="project" value="TreeGrafter"/>
</dbReference>
<name>A0A5J9W3D4_9POAL</name>
<accession>A0A5J9W3D4</accession>
<dbReference type="InterPro" id="IPR036965">
    <property type="entry name" value="Terpene_synth_N_sf"/>
</dbReference>
<evidence type="ECO:0000256" key="1">
    <source>
        <dbReference type="ARBA" id="ARBA00001946"/>
    </source>
</evidence>
<evidence type="ECO:0000256" key="4">
    <source>
        <dbReference type="ARBA" id="ARBA00023235"/>
    </source>
</evidence>
<comment type="cofactor">
    <cofactor evidence="1">
        <name>Mg(2+)</name>
        <dbReference type="ChEBI" id="CHEBI:18420"/>
    </cofactor>
</comment>
<feature type="non-terminal residue" evidence="6">
    <location>
        <position position="1"/>
    </location>
</feature>
<comment type="caution">
    <text evidence="6">The sequence shown here is derived from an EMBL/GenBank/DDBJ whole genome shotgun (WGS) entry which is preliminary data.</text>
</comment>
<dbReference type="InterPro" id="IPR008930">
    <property type="entry name" value="Terpenoid_cyclase/PrenylTrfase"/>
</dbReference>
<keyword evidence="4" id="KW-0413">Isomerase</keyword>
<feature type="domain" description="Terpene synthase N-terminal" evidence="5">
    <location>
        <begin position="201"/>
        <end position="409"/>
    </location>
</feature>
<organism evidence="6 7">
    <name type="scientific">Eragrostis curvula</name>
    <name type="common">weeping love grass</name>
    <dbReference type="NCBI Taxonomy" id="38414"/>
    <lineage>
        <taxon>Eukaryota</taxon>
        <taxon>Viridiplantae</taxon>
        <taxon>Streptophyta</taxon>
        <taxon>Embryophyta</taxon>
        <taxon>Tracheophyta</taxon>
        <taxon>Spermatophyta</taxon>
        <taxon>Magnoliopsida</taxon>
        <taxon>Liliopsida</taxon>
        <taxon>Poales</taxon>
        <taxon>Poaceae</taxon>
        <taxon>PACMAD clade</taxon>
        <taxon>Chloridoideae</taxon>
        <taxon>Eragrostideae</taxon>
        <taxon>Eragrostidinae</taxon>
        <taxon>Eragrostis</taxon>
    </lineage>
</organism>
<dbReference type="GO" id="GO:0016853">
    <property type="term" value="F:isomerase activity"/>
    <property type="evidence" value="ECO:0007669"/>
    <property type="project" value="UniProtKB-KW"/>
</dbReference>
<dbReference type="AlphaFoldDB" id="A0A5J9W3D4"/>
<dbReference type="InterPro" id="IPR050148">
    <property type="entry name" value="Terpene_synthase-like"/>
</dbReference>
<dbReference type="Gene3D" id="1.50.10.160">
    <property type="match status" value="1"/>
</dbReference>
<dbReference type="PANTHER" id="PTHR31739:SF4">
    <property type="entry name" value="ENT-COPALYL DIPHOSPHATE SYNTHASE, CHLOROPLASTIC"/>
    <property type="match status" value="1"/>
</dbReference>
<evidence type="ECO:0000259" key="5">
    <source>
        <dbReference type="Pfam" id="PF01397"/>
    </source>
</evidence>
<dbReference type="GO" id="GO:0009507">
    <property type="term" value="C:chloroplast"/>
    <property type="evidence" value="ECO:0007669"/>
    <property type="project" value="TreeGrafter"/>
</dbReference>
<keyword evidence="2" id="KW-0479">Metal-binding</keyword>
<dbReference type="Proteomes" id="UP000324897">
    <property type="component" value="Unassembled WGS sequence"/>
</dbReference>
<dbReference type="EMBL" id="RWGY01000005">
    <property type="protein sequence ID" value="TVU42426.1"/>
    <property type="molecule type" value="Genomic_DNA"/>
</dbReference>
<dbReference type="GO" id="GO:0010333">
    <property type="term" value="F:terpene synthase activity"/>
    <property type="evidence" value="ECO:0007669"/>
    <property type="project" value="InterPro"/>
</dbReference>
<dbReference type="SFLD" id="SFLDG01014">
    <property type="entry name" value="Terpene_Cyclase_Like_1_N-term"/>
    <property type="match status" value="1"/>
</dbReference>
<reference evidence="6 7" key="1">
    <citation type="journal article" date="2019" name="Sci. Rep.">
        <title>A high-quality genome of Eragrostis curvula grass provides insights into Poaceae evolution and supports new strategies to enhance forage quality.</title>
        <authorList>
            <person name="Carballo J."/>
            <person name="Santos B.A.C.M."/>
            <person name="Zappacosta D."/>
            <person name="Garbus I."/>
            <person name="Selva J.P."/>
            <person name="Gallo C.A."/>
            <person name="Diaz A."/>
            <person name="Albertini E."/>
            <person name="Caccamo M."/>
            <person name="Echenique V."/>
        </authorList>
    </citation>
    <scope>NUCLEOTIDE SEQUENCE [LARGE SCALE GENOMIC DNA]</scope>
    <source>
        <strain evidence="7">cv. Victoria</strain>
        <tissue evidence="6">Leaf</tissue>
    </source>
</reference>
<keyword evidence="7" id="KW-1185">Reference proteome</keyword>
<dbReference type="OrthoDB" id="2343925at2759"/>
<feature type="non-terminal residue" evidence="6">
    <location>
        <position position="533"/>
    </location>
</feature>
<evidence type="ECO:0000256" key="2">
    <source>
        <dbReference type="ARBA" id="ARBA00022723"/>
    </source>
</evidence>
<dbReference type="SUPFAM" id="SSF48239">
    <property type="entry name" value="Terpenoid cyclases/Protein prenyltransferases"/>
    <property type="match status" value="2"/>
</dbReference>
<dbReference type="GO" id="GO:0009686">
    <property type="term" value="P:gibberellin biosynthetic process"/>
    <property type="evidence" value="ECO:0007669"/>
    <property type="project" value="TreeGrafter"/>
</dbReference>
<protein>
    <recommendedName>
        <fullName evidence="5">Terpene synthase N-terminal domain-containing protein</fullName>
    </recommendedName>
</protein>
<dbReference type="Pfam" id="PF01397">
    <property type="entry name" value="Terpene_synth"/>
    <property type="match status" value="1"/>
</dbReference>
<dbReference type="Gramene" id="TVU42426">
    <property type="protein sequence ID" value="TVU42426"/>
    <property type="gene ID" value="EJB05_08830"/>
</dbReference>
<evidence type="ECO:0000313" key="6">
    <source>
        <dbReference type="EMBL" id="TVU42426.1"/>
    </source>
</evidence>
<dbReference type="FunFam" id="1.50.10.130:FF:000002">
    <property type="entry name" value="Ent-copalyl diphosphate synthase, chloroplastic"/>
    <property type="match status" value="1"/>
</dbReference>
<dbReference type="InterPro" id="IPR008949">
    <property type="entry name" value="Isoprenoid_synthase_dom_sf"/>
</dbReference>
<evidence type="ECO:0000313" key="7">
    <source>
        <dbReference type="Proteomes" id="UP000324897"/>
    </source>
</evidence>
<evidence type="ECO:0000256" key="3">
    <source>
        <dbReference type="ARBA" id="ARBA00022842"/>
    </source>
</evidence>
<sequence length="533" mass="61224">MNVLDTRKRNTICVKDESRETTRMIDAIKGKLRSVGDGEISVSAYDTAMVALLKRHDGGDGPLFPSSINWIIQNQLSDGSWGDEAFFMFRDRIVNTLACVVALKSWNIHHDKCERGLLFIREHMWGLADEEEDWMLAGFEINIPSLLDMAKDLGLDIPYDDTAFKDLYAQRTRKLAKIPRDVLHSTPTTLLHSLEGMVDLDWEKLFKLRGPDGSFHSSPAATATAFKETRDPKCFEYLEGIIRKFNGGAPTFYPLDVLERLWAVDRLTRLGISRHFTSEIGDCLDFIYRNWTSEGLAQSKNCPVNDIDDTAMGFRLLRLHGYHVDPCVLRNFEKDGKFFCFDGELHTSSVTPMYNTYRAAQVRFPGDDDVLQRAEVFCRAFLLQRRGSNKMEDKWVIAKDIPGEVEYALNVPWKASLPRIETRMYLDQYGGSGDVWLAKVLYRMPLVCNDLYLKVAKADFRDFQRDSRVEWSDLRKWYIKNNLEKYGGNQKSALTAYFLASANIFERNRVAERLGWAHTAVLAEAVSSYFRRI</sequence>
<dbReference type="FunFam" id="1.50.10.160:FF:000001">
    <property type="entry name" value="Ent-copalyl diphosphate synthase"/>
    <property type="match status" value="1"/>
</dbReference>
<keyword evidence="3" id="KW-0460">Magnesium</keyword>
<gene>
    <name evidence="6" type="ORF">EJB05_08830</name>
</gene>
<dbReference type="InterPro" id="IPR001906">
    <property type="entry name" value="Terpene_synth_N"/>
</dbReference>
<proteinExistence type="predicted"/>
<dbReference type="Gene3D" id="1.50.10.130">
    <property type="entry name" value="Terpene synthase, N-terminal domain"/>
    <property type="match status" value="1"/>
</dbReference>